<evidence type="ECO:0000313" key="2">
    <source>
        <dbReference type="Proteomes" id="UP000030647"/>
    </source>
</evidence>
<gene>
    <name evidence="1" type="ORF">L248_1659</name>
</gene>
<sequence>MDYIYNTTAGELYRQMLKYRQNDVNELVDMQLSRTPYSDNRALIIAARINLLTDIIDQIEAKEKAPGAATSES</sequence>
<dbReference type="STRING" id="1231336.L248_1659"/>
<dbReference type="eggNOG" id="ENOG5032N9T">
    <property type="taxonomic scope" value="Bacteria"/>
</dbReference>
<dbReference type="OrthoDB" id="9979009at2"/>
<proteinExistence type="predicted"/>
<name>U4TR76_9LACO</name>
<dbReference type="HOGENOM" id="CLU_2700173_0_0_9"/>
<dbReference type="RefSeq" id="WP_022530665.1">
    <property type="nucleotide sequence ID" value="NZ_KI271606.1"/>
</dbReference>
<reference evidence="2" key="1">
    <citation type="journal article" date="2013" name="Genome Announc.">
        <title>Whole-Genome Sequencing of Lactobacillus shenzhenensis Strain LY-73T.</title>
        <authorList>
            <person name="Lin Z."/>
            <person name="Liu Z."/>
            <person name="Yang R."/>
            <person name="Zou Y."/>
            <person name="Wan D."/>
            <person name="Chen J."/>
            <person name="Guo M."/>
            <person name="Zhao J."/>
            <person name="Fang C."/>
            <person name="Yang R."/>
            <person name="Liu F."/>
        </authorList>
    </citation>
    <scope>NUCLEOTIDE SEQUENCE [LARGE SCALE GENOMIC DNA]</scope>
    <source>
        <strain evidence="2">LY-73</strain>
    </source>
</reference>
<dbReference type="EMBL" id="KI271606">
    <property type="protein sequence ID" value="ERL64012.1"/>
    <property type="molecule type" value="Genomic_DNA"/>
</dbReference>
<dbReference type="AlphaFoldDB" id="U4TR76"/>
<organism evidence="1 2">
    <name type="scientific">Schleiferilactobacillus shenzhenensis LY-73</name>
    <dbReference type="NCBI Taxonomy" id="1231336"/>
    <lineage>
        <taxon>Bacteria</taxon>
        <taxon>Bacillati</taxon>
        <taxon>Bacillota</taxon>
        <taxon>Bacilli</taxon>
        <taxon>Lactobacillales</taxon>
        <taxon>Lactobacillaceae</taxon>
        <taxon>Schleiferilactobacillus</taxon>
    </lineage>
</organism>
<evidence type="ECO:0000313" key="1">
    <source>
        <dbReference type="EMBL" id="ERL64012.1"/>
    </source>
</evidence>
<accession>U4TR76</accession>
<keyword evidence="2" id="KW-1185">Reference proteome</keyword>
<protein>
    <submittedName>
        <fullName evidence="1">Uncharacterized protein</fullName>
    </submittedName>
</protein>
<dbReference type="Proteomes" id="UP000030647">
    <property type="component" value="Unassembled WGS sequence"/>
</dbReference>